<protein>
    <submittedName>
        <fullName evidence="2">Uncharacterized protein</fullName>
    </submittedName>
</protein>
<accession>A0A1Y1ZSQ7</accession>
<name>A0A1Y1ZSQ7_9PLEO</name>
<dbReference type="EMBL" id="MCFA01000043">
    <property type="protein sequence ID" value="ORY13279.1"/>
    <property type="molecule type" value="Genomic_DNA"/>
</dbReference>
<evidence type="ECO:0000313" key="2">
    <source>
        <dbReference type="EMBL" id="ORY13279.1"/>
    </source>
</evidence>
<sequence length="206" mass="21833">MRAATRSSPALRRGTGHGAEASLQHLGTHSGVQLDLRADQGTLFGDWGTGRNAPGPAEFTLSAGPKQAKRSPASPQGIGSAVAHACKHLPTLPEPARSACSTAPPSLCSVPDSARNTSRPVLAPRHRSSCHLDELRSGIPRPAKQHLESCRRAHMLPAPFIPMVSNQRPLRLFRSLSGLAEHASSARGLMSNSLSSCQWPRVVVKS</sequence>
<feature type="region of interest" description="Disordered" evidence="1">
    <location>
        <begin position="45"/>
        <end position="77"/>
    </location>
</feature>
<keyword evidence="3" id="KW-1185">Reference proteome</keyword>
<comment type="caution">
    <text evidence="2">The sequence shown here is derived from an EMBL/GenBank/DDBJ whole genome shotgun (WGS) entry which is preliminary data.</text>
</comment>
<proteinExistence type="predicted"/>
<evidence type="ECO:0000256" key="1">
    <source>
        <dbReference type="SAM" id="MobiDB-lite"/>
    </source>
</evidence>
<dbReference type="Proteomes" id="UP000193144">
    <property type="component" value="Unassembled WGS sequence"/>
</dbReference>
<reference evidence="2 3" key="1">
    <citation type="submission" date="2016-07" db="EMBL/GenBank/DDBJ databases">
        <title>Pervasive Adenine N6-methylation of Active Genes in Fungi.</title>
        <authorList>
            <consortium name="DOE Joint Genome Institute"/>
            <person name="Mondo S.J."/>
            <person name="Dannebaum R.O."/>
            <person name="Kuo R.C."/>
            <person name="Labutti K."/>
            <person name="Haridas S."/>
            <person name="Kuo A."/>
            <person name="Salamov A."/>
            <person name="Ahrendt S.R."/>
            <person name="Lipzen A."/>
            <person name="Sullivan W."/>
            <person name="Andreopoulos W.B."/>
            <person name="Clum A."/>
            <person name="Lindquist E."/>
            <person name="Daum C."/>
            <person name="Ramamoorthy G.K."/>
            <person name="Gryganskyi A."/>
            <person name="Culley D."/>
            <person name="Magnuson J.K."/>
            <person name="James T.Y."/>
            <person name="O'Malley M.A."/>
            <person name="Stajich J.E."/>
            <person name="Spatafora J.W."/>
            <person name="Visel A."/>
            <person name="Grigoriev I.V."/>
        </authorList>
    </citation>
    <scope>NUCLEOTIDE SEQUENCE [LARGE SCALE GENOMIC DNA]</scope>
    <source>
        <strain evidence="2 3">CBS 115471</strain>
    </source>
</reference>
<dbReference type="AlphaFoldDB" id="A0A1Y1ZSQ7"/>
<organism evidence="2 3">
    <name type="scientific">Clohesyomyces aquaticus</name>
    <dbReference type="NCBI Taxonomy" id="1231657"/>
    <lineage>
        <taxon>Eukaryota</taxon>
        <taxon>Fungi</taxon>
        <taxon>Dikarya</taxon>
        <taxon>Ascomycota</taxon>
        <taxon>Pezizomycotina</taxon>
        <taxon>Dothideomycetes</taxon>
        <taxon>Pleosporomycetidae</taxon>
        <taxon>Pleosporales</taxon>
        <taxon>Lindgomycetaceae</taxon>
        <taxon>Clohesyomyces</taxon>
    </lineage>
</organism>
<gene>
    <name evidence="2" type="ORF">BCR34DRAFT_586625</name>
</gene>
<evidence type="ECO:0000313" key="3">
    <source>
        <dbReference type="Proteomes" id="UP000193144"/>
    </source>
</evidence>